<dbReference type="EMBL" id="WBUI01000002">
    <property type="protein sequence ID" value="KAB2934751.1"/>
    <property type="molecule type" value="Genomic_DNA"/>
</dbReference>
<dbReference type="Proteomes" id="UP000460298">
    <property type="component" value="Unassembled WGS sequence"/>
</dbReference>
<evidence type="ECO:0000313" key="2">
    <source>
        <dbReference type="EMBL" id="KAB2934751.1"/>
    </source>
</evidence>
<sequence>MEFINKKLEPALEKLEGALDRFFGKQIEMVEGLIEKTFEYTYRETTNGVFGLFSTPEQISHAAKETVKKGYTNFDCLTPFPVHGLEYDMGLKRSKIPYVTFVMGLIGLATAIFLQLNVHEMVIPVTITHAIDAMPNLNSYPINYGGKPTFSWPAMLPIAFELTVLFAGAIGTVGALMALARLPMPGRKILHPSITDDKFCLWIPSDSANFSEEGVKSFLSELGAEEITVVK</sequence>
<gene>
    <name evidence="2" type="ORF">F9K24_02960</name>
</gene>
<feature type="transmembrane region" description="Helical" evidence="1">
    <location>
        <begin position="158"/>
        <end position="180"/>
    </location>
</feature>
<dbReference type="PANTHER" id="PTHR40394">
    <property type="entry name" value="LIPOPROTEIN-RELATED"/>
    <property type="match status" value="1"/>
</dbReference>
<proteinExistence type="predicted"/>
<dbReference type="PANTHER" id="PTHR40394:SF2">
    <property type="entry name" value="QUINOL:CYTOCHROME C OXIDOREDUCTASE MEMBRANE PROTEIN"/>
    <property type="match status" value="1"/>
</dbReference>
<keyword evidence="1" id="KW-1133">Transmembrane helix</keyword>
<keyword evidence="1" id="KW-0472">Membrane</keyword>
<dbReference type="InterPro" id="IPR021776">
    <property type="entry name" value="ActD"/>
</dbReference>
<accession>A0A833LZX4</accession>
<evidence type="ECO:0000313" key="3">
    <source>
        <dbReference type="Proteomes" id="UP000460298"/>
    </source>
</evidence>
<organism evidence="2 3">
    <name type="scientific">Leptonema illini</name>
    <dbReference type="NCBI Taxonomy" id="183"/>
    <lineage>
        <taxon>Bacteria</taxon>
        <taxon>Pseudomonadati</taxon>
        <taxon>Spirochaetota</taxon>
        <taxon>Spirochaetia</taxon>
        <taxon>Leptospirales</taxon>
        <taxon>Leptospiraceae</taxon>
        <taxon>Leptonema</taxon>
    </lineage>
</organism>
<reference evidence="2 3" key="1">
    <citation type="submission" date="2019-10" db="EMBL/GenBank/DDBJ databases">
        <title>Extracellular Electron Transfer in a Candidatus Methanoperedens spp. Enrichment Culture.</title>
        <authorList>
            <person name="Berger S."/>
            <person name="Rangel Shaw D."/>
            <person name="Berben T."/>
            <person name="In 'T Zandt M."/>
            <person name="Frank J."/>
            <person name="Reimann J."/>
            <person name="Jetten M.S.M."/>
            <person name="Welte C.U."/>
        </authorList>
    </citation>
    <scope>NUCLEOTIDE SEQUENCE [LARGE SCALE GENOMIC DNA]</scope>
    <source>
        <strain evidence="2">SB12</strain>
    </source>
</reference>
<dbReference type="AlphaFoldDB" id="A0A833LZX4"/>
<dbReference type="Pfam" id="PF11821">
    <property type="entry name" value="ActD"/>
    <property type="match status" value="1"/>
</dbReference>
<feature type="transmembrane region" description="Helical" evidence="1">
    <location>
        <begin position="96"/>
        <end position="116"/>
    </location>
</feature>
<keyword evidence="1" id="KW-0812">Transmembrane</keyword>
<comment type="caution">
    <text evidence="2">The sequence shown here is derived from an EMBL/GenBank/DDBJ whole genome shotgun (WGS) entry which is preliminary data.</text>
</comment>
<evidence type="ECO:0000256" key="1">
    <source>
        <dbReference type="SAM" id="Phobius"/>
    </source>
</evidence>
<protein>
    <submittedName>
        <fullName evidence="2">DUF3341 domain-containing protein</fullName>
    </submittedName>
</protein>
<name>A0A833LZX4_9LEPT</name>